<dbReference type="SUPFAM" id="SSF48403">
    <property type="entry name" value="Ankyrin repeat"/>
    <property type="match status" value="1"/>
</dbReference>
<dbReference type="InterPro" id="IPR036770">
    <property type="entry name" value="Ankyrin_rpt-contain_sf"/>
</dbReference>
<evidence type="ECO:0008006" key="3">
    <source>
        <dbReference type="Google" id="ProtNLM"/>
    </source>
</evidence>
<evidence type="ECO:0000313" key="2">
    <source>
        <dbReference type="Proteomes" id="UP000241587"/>
    </source>
</evidence>
<sequence length="599" mass="67314">MSSSHSDADSDNERLSSLSHNFGASASRNNPLFIPELCYRIVELLGEKTDENPEYRNKRSLANLAATCKYFAANLETVLYTQDIKDGELRGLKSIVFCEEDHIALGRLNKYPEELLKPYVDNVFNSIIDRDTPDGVVSDSCDYTMLHIAAHKLMYDTIEKLNELGATWTYARNFQAILSYDELVKFSSSYPAFQSIFSNINWAPNLVCLIKKDNYTCKILANFWEESYPFVGQSAFPAGLLPVGAEDRMTLLHLHLLAVPKHIGADRAEKAIEEYPELIDLPTGESQCSVYHIAVMAQSNFALSNLLVRKLNDKVPNFVDNRGCNPLHTAFKTSLQGNRGRTPKAQTGTTDALSTLLGWNMNPMMPHTMAPYQHPLLVMGEHAMVDWNGQNRVIKKNINDVAESEKCWAEAWGFGPVVFTINRCDSNGNTLLGYITRAIVHYHVESGSKPLEDLFSKIVKEYGADINLDVNSFRTPMPRPYIHSIRWMADHAIGRRRFKRLVNDLGGQLHPAEVAGTEAPTLADVDFPPDQPHARCLPADHPYALKKPFHLAFIRKSASQRAEKRAEKLQQHAIMVGFLVRDGHTQEEAVAKANQVLKL</sequence>
<dbReference type="EMBL" id="PVEM01000003">
    <property type="protein sequence ID" value="PTD10204.1"/>
    <property type="molecule type" value="Genomic_DNA"/>
</dbReference>
<dbReference type="OMA" id="QHRVIRK"/>
<comment type="caution">
    <text evidence="1">The sequence shown here is derived from an EMBL/GenBank/DDBJ whole genome shotgun (WGS) entry which is preliminary data.</text>
</comment>
<dbReference type="SUPFAM" id="SSF140860">
    <property type="entry name" value="Pseudo ankyrin repeat-like"/>
    <property type="match status" value="1"/>
</dbReference>
<proteinExistence type="predicted"/>
<organism evidence="1 2">
    <name type="scientific">Fusarium culmorum</name>
    <dbReference type="NCBI Taxonomy" id="5516"/>
    <lineage>
        <taxon>Eukaryota</taxon>
        <taxon>Fungi</taxon>
        <taxon>Dikarya</taxon>
        <taxon>Ascomycota</taxon>
        <taxon>Pezizomycotina</taxon>
        <taxon>Sordariomycetes</taxon>
        <taxon>Hypocreomycetidae</taxon>
        <taxon>Hypocreales</taxon>
        <taxon>Nectriaceae</taxon>
        <taxon>Fusarium</taxon>
    </lineage>
</organism>
<keyword evidence="2" id="KW-1185">Reference proteome</keyword>
<gene>
    <name evidence="1" type="ORF">FCULG_00008359</name>
</gene>
<evidence type="ECO:0000313" key="1">
    <source>
        <dbReference type="EMBL" id="PTD10204.1"/>
    </source>
</evidence>
<accession>A0A2T4H317</accession>
<dbReference type="OrthoDB" id="194358at2759"/>
<name>A0A2T4H317_FUSCU</name>
<dbReference type="Proteomes" id="UP000241587">
    <property type="component" value="Unassembled WGS sequence"/>
</dbReference>
<dbReference type="AlphaFoldDB" id="A0A2T4H317"/>
<reference evidence="1 2" key="1">
    <citation type="submission" date="2018-02" db="EMBL/GenBank/DDBJ databases">
        <title>Fusarium culmorum secondary metabolites in fungal-bacterial-plant interactions.</title>
        <authorList>
            <person name="Schmidt R."/>
        </authorList>
    </citation>
    <scope>NUCLEOTIDE SEQUENCE [LARGE SCALE GENOMIC DNA]</scope>
    <source>
        <strain evidence="1 2">PV</strain>
    </source>
</reference>
<protein>
    <recommendedName>
        <fullName evidence="3">Ankyrin repeat protein</fullName>
    </recommendedName>
</protein>
<dbReference type="Gene3D" id="1.25.40.20">
    <property type="entry name" value="Ankyrin repeat-containing domain"/>
    <property type="match status" value="1"/>
</dbReference>